<evidence type="ECO:0000256" key="2">
    <source>
        <dbReference type="ARBA" id="ARBA00022621"/>
    </source>
</evidence>
<dbReference type="InterPro" id="IPR017938">
    <property type="entry name" value="Riboflavin_synthase-like_b-brl"/>
</dbReference>
<keyword evidence="1" id="KW-0349">Heme</keyword>
<evidence type="ECO:0000313" key="7">
    <source>
        <dbReference type="Proteomes" id="UP001301012"/>
    </source>
</evidence>
<proteinExistence type="predicted"/>
<keyword evidence="4" id="KW-0408">Iron</keyword>
<dbReference type="Gene3D" id="3.40.50.80">
    <property type="entry name" value="Nucleotide-binding domain of ferredoxin-NADP reductase (FNR) module"/>
    <property type="match status" value="1"/>
</dbReference>
<feature type="domain" description="FAD-binding FR-type" evidence="5">
    <location>
        <begin position="6"/>
        <end position="112"/>
    </location>
</feature>
<dbReference type="Gene3D" id="2.40.30.10">
    <property type="entry name" value="Translation factors"/>
    <property type="match status" value="1"/>
</dbReference>
<evidence type="ECO:0000313" key="6">
    <source>
        <dbReference type="EMBL" id="MDK2564346.1"/>
    </source>
</evidence>
<dbReference type="RefSeq" id="WP_284133273.1">
    <property type="nucleotide sequence ID" value="NZ_JASKYM010000007.1"/>
</dbReference>
<dbReference type="PRINTS" id="PR00410">
    <property type="entry name" value="PHEHYDRXLASE"/>
</dbReference>
<dbReference type="PANTHER" id="PTHR43396:SF3">
    <property type="entry name" value="FLAVOHEMOPROTEIN"/>
    <property type="match status" value="1"/>
</dbReference>
<dbReference type="InterPro" id="IPR008333">
    <property type="entry name" value="Cbr1-like_FAD-bd_dom"/>
</dbReference>
<reference evidence="6 7" key="1">
    <citation type="submission" date="2023-05" db="EMBL/GenBank/DDBJ databases">
        <title>Rombocin, a short stable natural nisin variant, displays selective antimicrobial activity against Listeria monocytogenes and employs dual mode of action to kill target bacterial strains.</title>
        <authorList>
            <person name="Wambui J."/>
            <person name="Stephan R."/>
            <person name="Kuipers O.P."/>
        </authorList>
    </citation>
    <scope>NUCLEOTIDE SEQUENCE [LARGE SCALE GENOMIC DNA]</scope>
    <source>
        <strain evidence="6 7">RC002</strain>
    </source>
</reference>
<name>A0ABT7EBM6_9FIRM</name>
<keyword evidence="2" id="KW-0561">Oxygen transport</keyword>
<dbReference type="PANTHER" id="PTHR43396">
    <property type="entry name" value="FLAVOHEMOPROTEIN"/>
    <property type="match status" value="1"/>
</dbReference>
<evidence type="ECO:0000256" key="1">
    <source>
        <dbReference type="ARBA" id="ARBA00022617"/>
    </source>
</evidence>
<sequence>MNSKWIGFKELVLVDRVKECDDIVSFYFKSVDDSKLPIHEPGQYLPFKIKTDDAKYKDELRTYSLSMAPNESIYRISVKKIQNGLISTYLHENLNIGDKIDAMAPCGLFTLKENKSNPIVLISGGIGITPLLSMVYKLSINKKINREIYFIQAVQNSTQHAFRYDLDKLSEISNIKNIVFYSNPLKGDINGKDYDFTGYITEDWISKNVPLNSEFYFCGPPIFMKSLNKSLINLGVDKKNINYEFFGEPTDME</sequence>
<organism evidence="6 7">
    <name type="scientific">Romboutsia sedimentorum</name>
    <dbReference type="NCBI Taxonomy" id="1368474"/>
    <lineage>
        <taxon>Bacteria</taxon>
        <taxon>Bacillati</taxon>
        <taxon>Bacillota</taxon>
        <taxon>Clostridia</taxon>
        <taxon>Peptostreptococcales</taxon>
        <taxon>Peptostreptococcaceae</taxon>
        <taxon>Romboutsia</taxon>
    </lineage>
</organism>
<gene>
    <name evidence="6" type="ORF">QOZ84_12360</name>
</gene>
<protein>
    <submittedName>
        <fullName evidence="6">FAD-binding oxidoreductase</fullName>
    </submittedName>
</protein>
<dbReference type="PROSITE" id="PS51384">
    <property type="entry name" value="FAD_FR"/>
    <property type="match status" value="1"/>
</dbReference>
<keyword evidence="7" id="KW-1185">Reference proteome</keyword>
<evidence type="ECO:0000256" key="4">
    <source>
        <dbReference type="ARBA" id="ARBA00023004"/>
    </source>
</evidence>
<dbReference type="SUPFAM" id="SSF52343">
    <property type="entry name" value="Ferredoxin reductase-like, C-terminal NADP-linked domain"/>
    <property type="match status" value="1"/>
</dbReference>
<dbReference type="Pfam" id="PF00970">
    <property type="entry name" value="FAD_binding_6"/>
    <property type="match status" value="1"/>
</dbReference>
<dbReference type="CDD" id="cd06184">
    <property type="entry name" value="flavohem_like_fad_nad_binding"/>
    <property type="match status" value="1"/>
</dbReference>
<evidence type="ECO:0000259" key="5">
    <source>
        <dbReference type="PROSITE" id="PS51384"/>
    </source>
</evidence>
<keyword evidence="3" id="KW-0479">Metal-binding</keyword>
<dbReference type="InterPro" id="IPR017927">
    <property type="entry name" value="FAD-bd_FR_type"/>
</dbReference>
<dbReference type="SUPFAM" id="SSF63380">
    <property type="entry name" value="Riboflavin synthase domain-like"/>
    <property type="match status" value="1"/>
</dbReference>
<comment type="caution">
    <text evidence="6">The sequence shown here is derived from an EMBL/GenBank/DDBJ whole genome shotgun (WGS) entry which is preliminary data.</text>
</comment>
<evidence type="ECO:0000256" key="3">
    <source>
        <dbReference type="ARBA" id="ARBA00022723"/>
    </source>
</evidence>
<dbReference type="EMBL" id="JASKYM010000007">
    <property type="protein sequence ID" value="MDK2564346.1"/>
    <property type="molecule type" value="Genomic_DNA"/>
</dbReference>
<dbReference type="Proteomes" id="UP001301012">
    <property type="component" value="Unassembled WGS sequence"/>
</dbReference>
<accession>A0ABT7EBM6</accession>
<dbReference type="Pfam" id="PF00175">
    <property type="entry name" value="NAD_binding_1"/>
    <property type="match status" value="1"/>
</dbReference>
<keyword evidence="2" id="KW-0813">Transport</keyword>
<dbReference type="InterPro" id="IPR001433">
    <property type="entry name" value="OxRdtase_FAD/NAD-bd"/>
</dbReference>
<dbReference type="InterPro" id="IPR039261">
    <property type="entry name" value="FNR_nucleotide-bd"/>
</dbReference>